<dbReference type="PANTHER" id="PTHR12631">
    <property type="entry name" value="ALPHA-L-IDURONIDASE"/>
    <property type="match status" value="1"/>
</dbReference>
<comment type="caution">
    <text evidence="2">The sequence shown here is derived from an EMBL/GenBank/DDBJ whole genome shotgun (WGS) entry which is preliminary data.</text>
</comment>
<gene>
    <name evidence="2" type="ORF">FB465_0790</name>
</gene>
<accession>A0A561EJQ5</accession>
<dbReference type="SUPFAM" id="SSF47413">
    <property type="entry name" value="lambda repressor-like DNA-binding domains"/>
    <property type="match status" value="1"/>
</dbReference>
<dbReference type="SUPFAM" id="SSF51445">
    <property type="entry name" value="(Trans)glycosidases"/>
    <property type="match status" value="1"/>
</dbReference>
<dbReference type="InterPro" id="IPR051923">
    <property type="entry name" value="Glycosyl_Hydrolase_39"/>
</dbReference>
<dbReference type="OrthoDB" id="7180791at2"/>
<feature type="region of interest" description="Disordered" evidence="1">
    <location>
        <begin position="232"/>
        <end position="252"/>
    </location>
</feature>
<sequence>MSRSGALQEFADFLDWLKKRQGVSYEWLSRKTNLSRSSVHRYCSGSGLPRDFGTAETIARACGADRAEIDRLYRLWSRAGEPGDRVESTTLSAVEPRAAPAAPERRHIPALPGPRTRTAAWVVAWAMLALLAVLPGEPTPPSGAAAQRPVSIGHPWTQAPTPVPPKFFGVTMNSSSGAMPTFQVGAVRLWDSRTRWANIQPRRGEFDWSILDRLVAGASQHGLPVTFTMGGTPGWASPGGPRAAYDDGSRTSPPDDLADWDAFVTAVAQRYQGRIEAYELWVMGNDARYFSGSMETLAEMTRRASAMVKAQDPAAVVVCPSMGQLWKPEAQSALEQFARLGAYDHCDAAGVKLHQRQASDTPETMLELTERIDQAFHRAGAHPALWSTGTTYDIPLAQPLDPQMATDSAVRFYLVGLVAQIRRMYFYNWGGSKIPIVLQPDGGSPTPAAMAVEELQRWLHGALIRSCGQGSAAGLPEGIWQCAFTGEDGRAFLIQWTSVGTVRTAVRPEVRHVRYLDGSTSEPRTGEVITITTRPVLLELA</sequence>
<keyword evidence="3" id="KW-1185">Reference proteome</keyword>
<dbReference type="PANTHER" id="PTHR12631:SF10">
    <property type="entry name" value="BETA-XYLOSIDASE-LIKE PROTEIN-RELATED"/>
    <property type="match status" value="1"/>
</dbReference>
<protein>
    <submittedName>
        <fullName evidence="2">Helix-turn-helix protein</fullName>
    </submittedName>
</protein>
<feature type="region of interest" description="Disordered" evidence="1">
    <location>
        <begin position="82"/>
        <end position="111"/>
    </location>
</feature>
<dbReference type="AlphaFoldDB" id="A0A561EJQ5"/>
<dbReference type="Gene3D" id="3.20.20.80">
    <property type="entry name" value="Glycosidases"/>
    <property type="match status" value="1"/>
</dbReference>
<proteinExistence type="predicted"/>
<name>A0A561EJQ5_9ACTN</name>
<dbReference type="EMBL" id="VIVR01000001">
    <property type="protein sequence ID" value="TWE15843.1"/>
    <property type="molecule type" value="Genomic_DNA"/>
</dbReference>
<dbReference type="Proteomes" id="UP000318416">
    <property type="component" value="Unassembled WGS sequence"/>
</dbReference>
<evidence type="ECO:0000313" key="3">
    <source>
        <dbReference type="Proteomes" id="UP000318416"/>
    </source>
</evidence>
<organism evidence="2 3">
    <name type="scientific">Kitasatospora atroaurantiaca</name>
    <dbReference type="NCBI Taxonomy" id="285545"/>
    <lineage>
        <taxon>Bacteria</taxon>
        <taxon>Bacillati</taxon>
        <taxon>Actinomycetota</taxon>
        <taxon>Actinomycetes</taxon>
        <taxon>Kitasatosporales</taxon>
        <taxon>Streptomycetaceae</taxon>
        <taxon>Kitasatospora</taxon>
    </lineage>
</organism>
<evidence type="ECO:0000313" key="2">
    <source>
        <dbReference type="EMBL" id="TWE15843.1"/>
    </source>
</evidence>
<dbReference type="GO" id="GO:0003677">
    <property type="term" value="F:DNA binding"/>
    <property type="evidence" value="ECO:0007669"/>
    <property type="project" value="InterPro"/>
</dbReference>
<dbReference type="GO" id="GO:0004553">
    <property type="term" value="F:hydrolase activity, hydrolyzing O-glycosyl compounds"/>
    <property type="evidence" value="ECO:0007669"/>
    <property type="project" value="TreeGrafter"/>
</dbReference>
<evidence type="ECO:0000256" key="1">
    <source>
        <dbReference type="SAM" id="MobiDB-lite"/>
    </source>
</evidence>
<dbReference type="Pfam" id="PF13560">
    <property type="entry name" value="HTH_31"/>
    <property type="match status" value="1"/>
</dbReference>
<dbReference type="InterPro" id="IPR010982">
    <property type="entry name" value="Lambda_DNA-bd_dom_sf"/>
</dbReference>
<dbReference type="InterPro" id="IPR017853">
    <property type="entry name" value="GH"/>
</dbReference>
<reference evidence="2 3" key="1">
    <citation type="submission" date="2019-06" db="EMBL/GenBank/DDBJ databases">
        <title>Sequencing the genomes of 1000 actinobacteria strains.</title>
        <authorList>
            <person name="Klenk H.-P."/>
        </authorList>
    </citation>
    <scope>NUCLEOTIDE SEQUENCE [LARGE SCALE GENOMIC DNA]</scope>
    <source>
        <strain evidence="2 3">DSM 41649</strain>
    </source>
</reference>